<name>R4WR31_9BURK</name>
<evidence type="ECO:0000313" key="3">
    <source>
        <dbReference type="Proteomes" id="UP000013966"/>
    </source>
</evidence>
<keyword evidence="2" id="KW-0614">Plasmid</keyword>
<accession>R4WR31</accession>
<feature type="region of interest" description="Disordered" evidence="1">
    <location>
        <begin position="18"/>
        <end position="37"/>
    </location>
</feature>
<dbReference type="AlphaFoldDB" id="R4WR31"/>
<organism evidence="2 3">
    <name type="scientific">Caballeronia insecticola</name>
    <dbReference type="NCBI Taxonomy" id="758793"/>
    <lineage>
        <taxon>Bacteria</taxon>
        <taxon>Pseudomonadati</taxon>
        <taxon>Pseudomonadota</taxon>
        <taxon>Betaproteobacteria</taxon>
        <taxon>Burkholderiales</taxon>
        <taxon>Burkholderiaceae</taxon>
        <taxon>Caballeronia</taxon>
    </lineage>
</organism>
<sequence length="37" mass="4405">MHVDRRIVRQSLPDRREIDRNYADAMQGMRRSLTSSS</sequence>
<dbReference type="KEGG" id="buo:BRPE64_DCDS01130"/>
<geneLocation type="plasmid" evidence="2 3">
    <name>p1</name>
</geneLocation>
<evidence type="ECO:0000256" key="1">
    <source>
        <dbReference type="SAM" id="MobiDB-lite"/>
    </source>
</evidence>
<dbReference type="Proteomes" id="UP000013966">
    <property type="component" value="Plasmid p1"/>
</dbReference>
<proteinExistence type="predicted"/>
<dbReference type="EMBL" id="AP013061">
    <property type="protein sequence ID" value="BAN27049.1"/>
    <property type="molecule type" value="Genomic_DNA"/>
</dbReference>
<reference evidence="2 3" key="1">
    <citation type="journal article" date="2013" name="Genome Announc.">
        <title>Complete Genome Sequence of Burkholderia sp. Strain RPE64, Bacterial Symbiont of the Bean Bug Riptortus pedestris.</title>
        <authorList>
            <person name="Shibata T.F."/>
            <person name="Maeda T."/>
            <person name="Nikoh N."/>
            <person name="Yamaguchi K."/>
            <person name="Oshima K."/>
            <person name="Hattori M."/>
            <person name="Nishiyama T."/>
            <person name="Hasebe M."/>
            <person name="Fukatsu T."/>
            <person name="Kikuchi Y."/>
            <person name="Shigenobu S."/>
        </authorList>
    </citation>
    <scope>NUCLEOTIDE SEQUENCE [LARGE SCALE GENOMIC DNA]</scope>
    <source>
        <plasmid evidence="2 3">p1</plasmid>
    </source>
</reference>
<protein>
    <submittedName>
        <fullName evidence="2">Uncharacterized protein</fullName>
    </submittedName>
</protein>
<keyword evidence="3" id="KW-1185">Reference proteome</keyword>
<reference evidence="2 3" key="2">
    <citation type="journal article" date="2018" name="Int. J. Syst. Evol. Microbiol.">
        <title>Burkholderia insecticola sp. nov., a gut symbiotic bacterium of the bean bug Riptortus pedestris.</title>
        <authorList>
            <person name="Takeshita K."/>
            <person name="Tamaki H."/>
            <person name="Ohbayashi T."/>
            <person name="Meng X.-Y."/>
            <person name="Sone T."/>
            <person name="Mitani Y."/>
            <person name="Peeters C."/>
            <person name="Kikuchi Y."/>
            <person name="Vandamme P."/>
        </authorList>
    </citation>
    <scope>NUCLEOTIDE SEQUENCE [LARGE SCALE GENOMIC DNA]</scope>
    <source>
        <strain evidence="2">RPE64</strain>
        <plasmid evidence="2 3">p1</plasmid>
    </source>
</reference>
<evidence type="ECO:0000313" key="2">
    <source>
        <dbReference type="EMBL" id="BAN27049.1"/>
    </source>
</evidence>
<dbReference type="HOGENOM" id="CLU_3341237_0_0_4"/>
<gene>
    <name evidence="2" type="ORF">BRPE64_DCDS01130</name>
</gene>